<evidence type="ECO:0000313" key="1">
    <source>
        <dbReference type="EMBL" id="SVE23419.1"/>
    </source>
</evidence>
<proteinExistence type="predicted"/>
<dbReference type="InterPro" id="IPR050585">
    <property type="entry name" value="Xaa-Pro_dipeptidyl-ppase/CocE"/>
</dbReference>
<organism evidence="1">
    <name type="scientific">marine metagenome</name>
    <dbReference type="NCBI Taxonomy" id="408172"/>
    <lineage>
        <taxon>unclassified sequences</taxon>
        <taxon>metagenomes</taxon>
        <taxon>ecological metagenomes</taxon>
    </lineage>
</organism>
<reference evidence="1" key="1">
    <citation type="submission" date="2018-05" db="EMBL/GenBank/DDBJ databases">
        <authorList>
            <person name="Lanie J.A."/>
            <person name="Ng W.-L."/>
            <person name="Kazmierczak K.M."/>
            <person name="Andrzejewski T.M."/>
            <person name="Davidsen T.M."/>
            <person name="Wayne K.J."/>
            <person name="Tettelin H."/>
            <person name="Glass J.I."/>
            <person name="Rusch D."/>
            <person name="Podicherti R."/>
            <person name="Tsui H.-C.T."/>
            <person name="Winkler M.E."/>
        </authorList>
    </citation>
    <scope>NUCLEOTIDE SEQUENCE</scope>
</reference>
<dbReference type="SUPFAM" id="SSF82171">
    <property type="entry name" value="DPP6 N-terminal domain-like"/>
    <property type="match status" value="1"/>
</dbReference>
<dbReference type="EMBL" id="UINC01203252">
    <property type="protein sequence ID" value="SVE23419.1"/>
    <property type="molecule type" value="Genomic_DNA"/>
</dbReference>
<name>A0A383BU71_9ZZZZ</name>
<protein>
    <recommendedName>
        <fullName evidence="2">Peptidase S9A N-terminal domain-containing protein</fullName>
    </recommendedName>
</protein>
<dbReference type="PANTHER" id="PTHR43056:SF5">
    <property type="entry name" value="PEPTIDASE S9 PROLYL OLIGOPEPTIDASE CATALYTIC DOMAIN-CONTAINING PROTEIN"/>
    <property type="match status" value="1"/>
</dbReference>
<dbReference type="PANTHER" id="PTHR43056">
    <property type="entry name" value="PEPTIDASE S9 PROLYL OLIGOPEPTIDASE"/>
    <property type="match status" value="1"/>
</dbReference>
<dbReference type="AlphaFoldDB" id="A0A383BU71"/>
<gene>
    <name evidence="1" type="ORF">METZ01_LOCUS476273</name>
</gene>
<accession>A0A383BU71</accession>
<sequence length="168" mass="18501">MSDEKVSLSCGSWQSPITTELIVSESIGLGDMVIDGENIYWLEMRPSDGGRYVIVKRTPDGSQSDVNSAPFNSRTRVHEYGGGSYIIYNGMAFFSNYTDQRVYRIDPNGLNPIAITPNGIDHRYADFTMDICNENLIAVREDHTGPGEASNTLVSININGIDDVSTLI</sequence>
<evidence type="ECO:0008006" key="2">
    <source>
        <dbReference type="Google" id="ProtNLM"/>
    </source>
</evidence>
<feature type="non-terminal residue" evidence="1">
    <location>
        <position position="168"/>
    </location>
</feature>